<keyword evidence="8" id="KW-1185">Reference proteome</keyword>
<dbReference type="PROSITE" id="PS50262">
    <property type="entry name" value="G_PROTEIN_RECEP_F1_2"/>
    <property type="match status" value="1"/>
</dbReference>
<dbReference type="InterPro" id="IPR052954">
    <property type="entry name" value="GPCR-Ligand_Int"/>
</dbReference>
<dbReference type="PANTHER" id="PTHR46641:SF2">
    <property type="entry name" value="FMRFAMIDE RECEPTOR"/>
    <property type="match status" value="1"/>
</dbReference>
<dbReference type="Gene3D" id="1.20.1070.10">
    <property type="entry name" value="Rhodopsin 7-helix transmembrane proteins"/>
    <property type="match status" value="1"/>
</dbReference>
<evidence type="ECO:0000313" key="7">
    <source>
        <dbReference type="EMBL" id="CAD5118008.1"/>
    </source>
</evidence>
<evidence type="ECO:0000256" key="2">
    <source>
        <dbReference type="ARBA" id="ARBA00022692"/>
    </source>
</evidence>
<evidence type="ECO:0000313" key="8">
    <source>
        <dbReference type="Proteomes" id="UP000549394"/>
    </source>
</evidence>
<dbReference type="PANTHER" id="PTHR46641">
    <property type="entry name" value="FMRFAMIDE RECEPTOR-RELATED"/>
    <property type="match status" value="1"/>
</dbReference>
<feature type="transmembrane region" description="Helical" evidence="5">
    <location>
        <begin position="20"/>
        <end position="43"/>
    </location>
</feature>
<reference evidence="7 8" key="1">
    <citation type="submission" date="2020-08" db="EMBL/GenBank/DDBJ databases">
        <authorList>
            <person name="Hejnol A."/>
        </authorList>
    </citation>
    <scope>NUCLEOTIDE SEQUENCE [LARGE SCALE GENOMIC DNA]</scope>
</reference>
<keyword evidence="4 5" id="KW-0472">Membrane</keyword>
<gene>
    <name evidence="7" type="ORF">DGYR_LOCUS6460</name>
</gene>
<organism evidence="7 8">
    <name type="scientific">Dimorphilus gyrociliatus</name>
    <dbReference type="NCBI Taxonomy" id="2664684"/>
    <lineage>
        <taxon>Eukaryota</taxon>
        <taxon>Metazoa</taxon>
        <taxon>Spiralia</taxon>
        <taxon>Lophotrochozoa</taxon>
        <taxon>Annelida</taxon>
        <taxon>Polychaeta</taxon>
        <taxon>Polychaeta incertae sedis</taxon>
        <taxon>Dinophilidae</taxon>
        <taxon>Dimorphilus</taxon>
    </lineage>
</organism>
<sequence length="160" mass="18379">MTNNSLNDTQKWECVWLRLHINIVVIGATSVLGIIGNMAAFYILGRDNLSPVASFLLRVLAIVDNSCLILAFIHILVRDILYVATEDFQVHSKDLSWAYFRNYTYPLLFVSQMATMYMTVLIAVSRFVAVKTPYKAAEWFSMRNTKILTVIVLLFRDVEY</sequence>
<protein>
    <recommendedName>
        <fullName evidence="6">G-protein coupled receptors family 1 profile domain-containing protein</fullName>
    </recommendedName>
</protein>
<feature type="transmembrane region" description="Helical" evidence="5">
    <location>
        <begin position="55"/>
        <end position="77"/>
    </location>
</feature>
<proteinExistence type="predicted"/>
<dbReference type="EMBL" id="CAJFCJ010000007">
    <property type="protein sequence ID" value="CAD5118008.1"/>
    <property type="molecule type" value="Genomic_DNA"/>
</dbReference>
<dbReference type="InterPro" id="IPR019430">
    <property type="entry name" value="7TM_GPCR_serpentine_rcpt_Srx"/>
</dbReference>
<dbReference type="AlphaFoldDB" id="A0A7I8VQJ1"/>
<dbReference type="OrthoDB" id="10011262at2759"/>
<feature type="domain" description="G-protein coupled receptors family 1 profile" evidence="6">
    <location>
        <begin position="36"/>
        <end position="160"/>
    </location>
</feature>
<evidence type="ECO:0000256" key="3">
    <source>
        <dbReference type="ARBA" id="ARBA00022989"/>
    </source>
</evidence>
<dbReference type="SUPFAM" id="SSF81321">
    <property type="entry name" value="Family A G protein-coupled receptor-like"/>
    <property type="match status" value="1"/>
</dbReference>
<dbReference type="Pfam" id="PF10328">
    <property type="entry name" value="7TM_GPCR_Srx"/>
    <property type="match status" value="1"/>
</dbReference>
<keyword evidence="2 5" id="KW-0812">Transmembrane</keyword>
<evidence type="ECO:0000259" key="6">
    <source>
        <dbReference type="PROSITE" id="PS50262"/>
    </source>
</evidence>
<comment type="caution">
    <text evidence="7">The sequence shown here is derived from an EMBL/GenBank/DDBJ whole genome shotgun (WGS) entry which is preliminary data.</text>
</comment>
<feature type="transmembrane region" description="Helical" evidence="5">
    <location>
        <begin position="103"/>
        <end position="124"/>
    </location>
</feature>
<name>A0A7I8VQJ1_9ANNE</name>
<evidence type="ECO:0000256" key="4">
    <source>
        <dbReference type="ARBA" id="ARBA00023136"/>
    </source>
</evidence>
<evidence type="ECO:0000256" key="1">
    <source>
        <dbReference type="ARBA" id="ARBA00004370"/>
    </source>
</evidence>
<comment type="subcellular location">
    <subcellularLocation>
        <location evidence="1">Membrane</location>
    </subcellularLocation>
</comment>
<dbReference type="Proteomes" id="UP000549394">
    <property type="component" value="Unassembled WGS sequence"/>
</dbReference>
<keyword evidence="3 5" id="KW-1133">Transmembrane helix</keyword>
<dbReference type="InterPro" id="IPR017452">
    <property type="entry name" value="GPCR_Rhodpsn_7TM"/>
</dbReference>
<accession>A0A7I8VQJ1</accession>
<dbReference type="GO" id="GO:0016020">
    <property type="term" value="C:membrane"/>
    <property type="evidence" value="ECO:0007669"/>
    <property type="project" value="UniProtKB-SubCell"/>
</dbReference>
<evidence type="ECO:0000256" key="5">
    <source>
        <dbReference type="SAM" id="Phobius"/>
    </source>
</evidence>